<organism evidence="2 3">
    <name type="scientific">Candidatus Cryptobacteroides merdavium</name>
    <dbReference type="NCBI Taxonomy" id="2840769"/>
    <lineage>
        <taxon>Bacteria</taxon>
        <taxon>Pseudomonadati</taxon>
        <taxon>Bacteroidota</taxon>
        <taxon>Bacteroidia</taxon>
        <taxon>Bacteroidales</taxon>
        <taxon>Candidatus Cryptobacteroides</taxon>
    </lineage>
</organism>
<accession>A0A9D9EA40</accession>
<dbReference type="Proteomes" id="UP000823619">
    <property type="component" value="Unassembled WGS sequence"/>
</dbReference>
<dbReference type="InterPro" id="IPR028098">
    <property type="entry name" value="Glyco_trans_4-like_N"/>
</dbReference>
<evidence type="ECO:0000313" key="2">
    <source>
        <dbReference type="EMBL" id="MBO8444141.1"/>
    </source>
</evidence>
<dbReference type="AlphaFoldDB" id="A0A9D9EA40"/>
<reference evidence="2" key="2">
    <citation type="journal article" date="2021" name="PeerJ">
        <title>Extensive microbial diversity within the chicken gut microbiome revealed by metagenomics and culture.</title>
        <authorList>
            <person name="Gilroy R."/>
            <person name="Ravi A."/>
            <person name="Getino M."/>
            <person name="Pursley I."/>
            <person name="Horton D.L."/>
            <person name="Alikhan N.F."/>
            <person name="Baker D."/>
            <person name="Gharbi K."/>
            <person name="Hall N."/>
            <person name="Watson M."/>
            <person name="Adriaenssens E.M."/>
            <person name="Foster-Nyarko E."/>
            <person name="Jarju S."/>
            <person name="Secka A."/>
            <person name="Antonio M."/>
            <person name="Oren A."/>
            <person name="Chaudhuri R.R."/>
            <person name="La Ragione R."/>
            <person name="Hildebrand F."/>
            <person name="Pallen M.J."/>
        </authorList>
    </citation>
    <scope>NUCLEOTIDE SEQUENCE</scope>
    <source>
        <strain evidence="2">D5-748</strain>
    </source>
</reference>
<dbReference type="Gene3D" id="3.40.50.2000">
    <property type="entry name" value="Glycogen Phosphorylase B"/>
    <property type="match status" value="2"/>
</dbReference>
<dbReference type="Pfam" id="PF13692">
    <property type="entry name" value="Glyco_trans_1_4"/>
    <property type="match status" value="1"/>
</dbReference>
<feature type="domain" description="Glycosyltransferase subfamily 4-like N-terminal" evidence="1">
    <location>
        <begin position="60"/>
        <end position="223"/>
    </location>
</feature>
<evidence type="ECO:0000259" key="1">
    <source>
        <dbReference type="Pfam" id="PF13439"/>
    </source>
</evidence>
<dbReference type="InterPro" id="IPR050194">
    <property type="entry name" value="Glycosyltransferase_grp1"/>
</dbReference>
<dbReference type="PANTHER" id="PTHR45947:SF3">
    <property type="entry name" value="SULFOQUINOVOSYL TRANSFERASE SQD2"/>
    <property type="match status" value="1"/>
</dbReference>
<protein>
    <submittedName>
        <fullName evidence="2">Glycosyltransferase</fullName>
    </submittedName>
</protein>
<name>A0A9D9EA40_9BACT</name>
<dbReference type="Pfam" id="PF13439">
    <property type="entry name" value="Glyco_transf_4"/>
    <property type="match status" value="1"/>
</dbReference>
<dbReference type="EMBL" id="JADIMO010000008">
    <property type="protein sequence ID" value="MBO8444141.1"/>
    <property type="molecule type" value="Genomic_DNA"/>
</dbReference>
<dbReference type="SUPFAM" id="SSF53756">
    <property type="entry name" value="UDP-Glycosyltransferase/glycogen phosphorylase"/>
    <property type="match status" value="1"/>
</dbReference>
<proteinExistence type="predicted"/>
<gene>
    <name evidence="2" type="ORF">IAC23_00355</name>
</gene>
<dbReference type="PANTHER" id="PTHR45947">
    <property type="entry name" value="SULFOQUINOVOSYL TRANSFERASE SQD2"/>
    <property type="match status" value="1"/>
</dbReference>
<evidence type="ECO:0000313" key="3">
    <source>
        <dbReference type="Proteomes" id="UP000823619"/>
    </source>
</evidence>
<comment type="caution">
    <text evidence="2">The sequence shown here is derived from an EMBL/GenBank/DDBJ whole genome shotgun (WGS) entry which is preliminary data.</text>
</comment>
<sequence length="414" mass="46648">MKKLLQINPVLRTSTSTGRIMREIGDMAMSHGWESYVAYSKGRDGMMSCTSQTVPVGNGPDVAWHGVVTRLTDRHGLASAFVTKNFVRKIESIRPDIVHIHNIHGYFLNYRILFDYLSGAGIPVVWTVHDCWLYTGHCYYYTAADCMKWQTGCGHCPQRGEFPASLFVDRSHRNWEDKRRAFTSMPHSEFVIVPVSKWLKEEMGKSFLKDCNFRVIHNGIDTEVFNIQNSESVKARYGLGNRHVILGVASIWSREKGLDDFLALSGMISSDEVLVLVGVTPEQKASLPENVIGITRTDNVHDLAALYSAAEVFVNPTYQDNYPTVNLESIACGTPVVTYRTGGSPESVTPATGFVVETGDLKSLLESVRKIEADGKDSYRTACREYAEKNFRKEDRYAEYIRLYGELLDRALDR</sequence>
<dbReference type="GO" id="GO:0016757">
    <property type="term" value="F:glycosyltransferase activity"/>
    <property type="evidence" value="ECO:0007669"/>
    <property type="project" value="UniProtKB-ARBA"/>
</dbReference>
<reference evidence="2" key="1">
    <citation type="submission" date="2020-10" db="EMBL/GenBank/DDBJ databases">
        <authorList>
            <person name="Gilroy R."/>
        </authorList>
    </citation>
    <scope>NUCLEOTIDE SEQUENCE</scope>
    <source>
        <strain evidence="2">D5-748</strain>
    </source>
</reference>